<comment type="caution">
    <text evidence="1">The sequence shown here is derived from an EMBL/GenBank/DDBJ whole genome shotgun (WGS) entry which is preliminary data.</text>
</comment>
<keyword evidence="2" id="KW-1185">Reference proteome</keyword>
<dbReference type="PANTHER" id="PTHR28653:SF1">
    <property type="entry name" value="ATPASE SWSAP1"/>
    <property type="match status" value="1"/>
</dbReference>
<evidence type="ECO:0000313" key="1">
    <source>
        <dbReference type="EMBL" id="KAK7195145.1"/>
    </source>
</evidence>
<sequence length="253" mass="26437">MATHGAASAPPPSPLDAGVFFPVGSRPPQPLRGHGFLVHGARAAGKTSLAFQAAINTVLYGGGDSESSSVVVLCQESAFYTKVPQPFTPLGSLAESALNRIEFIYVESWTAALREMMGFRTTRAVPTLVLVDDDGFEVAAPAERGGGRGGQHPEVVAAAAAASCLSYLESLHQWVSRHGRAFFYVLVTNQLPESATQLSLPYAAFPVVNVWVGASGAVHITPTPADTAAATAPTHITWMNGLHLRDGGASRCG</sequence>
<evidence type="ECO:0000313" key="2">
    <source>
        <dbReference type="Proteomes" id="UP001430356"/>
    </source>
</evidence>
<proteinExistence type="predicted"/>
<dbReference type="PANTHER" id="PTHR28653">
    <property type="match status" value="1"/>
</dbReference>
<reference evidence="1 2" key="1">
    <citation type="journal article" date="2021" name="MBio">
        <title>A New Model Trypanosomatid, Novymonas esmeraldas: Genomic Perception of Its 'Candidatus Pandoraea novymonadis' Endosymbiont.</title>
        <authorList>
            <person name="Zakharova A."/>
            <person name="Saura A."/>
            <person name="Butenko A."/>
            <person name="Podesvova L."/>
            <person name="Warmusova S."/>
            <person name="Kostygov A.Y."/>
            <person name="Nenarokova A."/>
            <person name="Lukes J."/>
            <person name="Opperdoes F.R."/>
            <person name="Yurchenko V."/>
        </authorList>
    </citation>
    <scope>NUCLEOTIDE SEQUENCE [LARGE SCALE GENOMIC DNA]</scope>
    <source>
        <strain evidence="1 2">E262AT.01</strain>
    </source>
</reference>
<gene>
    <name evidence="1" type="ORF">NESM_000438700</name>
</gene>
<name>A0AAW0ELZ4_9TRYP</name>
<organism evidence="1 2">
    <name type="scientific">Novymonas esmeraldas</name>
    <dbReference type="NCBI Taxonomy" id="1808958"/>
    <lineage>
        <taxon>Eukaryota</taxon>
        <taxon>Discoba</taxon>
        <taxon>Euglenozoa</taxon>
        <taxon>Kinetoplastea</taxon>
        <taxon>Metakinetoplastina</taxon>
        <taxon>Trypanosomatida</taxon>
        <taxon>Trypanosomatidae</taxon>
        <taxon>Novymonas</taxon>
    </lineage>
</organism>
<dbReference type="Proteomes" id="UP001430356">
    <property type="component" value="Unassembled WGS sequence"/>
</dbReference>
<dbReference type="GO" id="GO:0003697">
    <property type="term" value="F:single-stranded DNA binding"/>
    <property type="evidence" value="ECO:0007669"/>
    <property type="project" value="TreeGrafter"/>
</dbReference>
<protein>
    <submittedName>
        <fullName evidence="1">Uncharacterized protein</fullName>
    </submittedName>
</protein>
<accession>A0AAW0ELZ4</accession>
<dbReference type="EMBL" id="JAECZO010000048">
    <property type="protein sequence ID" value="KAK7195145.1"/>
    <property type="molecule type" value="Genomic_DNA"/>
</dbReference>
<dbReference type="GO" id="GO:0000724">
    <property type="term" value="P:double-strand break repair via homologous recombination"/>
    <property type="evidence" value="ECO:0007669"/>
    <property type="project" value="TreeGrafter"/>
</dbReference>
<dbReference type="AlphaFoldDB" id="A0AAW0ELZ4"/>
<dbReference type="GO" id="GO:0097196">
    <property type="term" value="C:Shu complex"/>
    <property type="evidence" value="ECO:0007669"/>
    <property type="project" value="TreeGrafter"/>
</dbReference>